<dbReference type="OrthoDB" id="655540at2759"/>
<name>A0A1E3QP54_9ASCO</name>
<keyword evidence="4 9" id="KW-0812">Transmembrane</keyword>
<evidence type="ECO:0000256" key="6">
    <source>
        <dbReference type="ARBA" id="ARBA00022989"/>
    </source>
</evidence>
<keyword evidence="6 9" id="KW-1133">Transmembrane helix</keyword>
<keyword evidence="3" id="KW-0813">Transport</keyword>
<feature type="transmembrane region" description="Helical" evidence="9">
    <location>
        <begin position="446"/>
        <end position="466"/>
    </location>
</feature>
<gene>
    <name evidence="11" type="ORF">BABINDRAFT_161869</name>
</gene>
<dbReference type="Pfam" id="PF01490">
    <property type="entry name" value="Aa_trans"/>
    <property type="match status" value="1"/>
</dbReference>
<feature type="region of interest" description="Disordered" evidence="8">
    <location>
        <begin position="1"/>
        <end position="20"/>
    </location>
</feature>
<evidence type="ECO:0000259" key="10">
    <source>
        <dbReference type="Pfam" id="PF01490"/>
    </source>
</evidence>
<evidence type="ECO:0000256" key="2">
    <source>
        <dbReference type="ARBA" id="ARBA00008066"/>
    </source>
</evidence>
<feature type="transmembrane region" description="Helical" evidence="9">
    <location>
        <begin position="203"/>
        <end position="225"/>
    </location>
</feature>
<feature type="domain" description="Amino acid transporter transmembrane" evidence="10">
    <location>
        <begin position="126"/>
        <end position="525"/>
    </location>
</feature>
<feature type="transmembrane region" description="Helical" evidence="9">
    <location>
        <begin position="384"/>
        <end position="401"/>
    </location>
</feature>
<accession>A0A1E3QP54</accession>
<evidence type="ECO:0000313" key="12">
    <source>
        <dbReference type="Proteomes" id="UP000094336"/>
    </source>
</evidence>
<dbReference type="InterPro" id="IPR013057">
    <property type="entry name" value="AA_transpt_TM"/>
</dbReference>
<dbReference type="STRING" id="984486.A0A1E3QP54"/>
<feature type="transmembrane region" description="Helical" evidence="9">
    <location>
        <begin position="472"/>
        <end position="492"/>
    </location>
</feature>
<protein>
    <recommendedName>
        <fullName evidence="10">Amino acid transporter transmembrane domain-containing protein</fullName>
    </recommendedName>
</protein>
<dbReference type="GO" id="GO:0015179">
    <property type="term" value="F:L-amino acid transmembrane transporter activity"/>
    <property type="evidence" value="ECO:0007669"/>
    <property type="project" value="TreeGrafter"/>
</dbReference>
<feature type="transmembrane region" description="Helical" evidence="9">
    <location>
        <begin position="157"/>
        <end position="182"/>
    </location>
</feature>
<dbReference type="PANTHER" id="PTHR22950">
    <property type="entry name" value="AMINO ACID TRANSPORTER"/>
    <property type="match status" value="1"/>
</dbReference>
<keyword evidence="5" id="KW-0029">Amino-acid transport</keyword>
<dbReference type="AlphaFoldDB" id="A0A1E3QP54"/>
<feature type="transmembrane region" description="Helical" evidence="9">
    <location>
        <begin position="310"/>
        <end position="331"/>
    </location>
</feature>
<evidence type="ECO:0000313" key="11">
    <source>
        <dbReference type="EMBL" id="ODQ79473.1"/>
    </source>
</evidence>
<comment type="similarity">
    <text evidence="2">Belongs to the amino acid/polyamine transporter 2 family.</text>
</comment>
<feature type="transmembrane region" description="Helical" evidence="9">
    <location>
        <begin position="504"/>
        <end position="525"/>
    </location>
</feature>
<evidence type="ECO:0000256" key="8">
    <source>
        <dbReference type="SAM" id="MobiDB-lite"/>
    </source>
</evidence>
<feature type="transmembrane region" description="Helical" evidence="9">
    <location>
        <begin position="262"/>
        <end position="290"/>
    </location>
</feature>
<feature type="transmembrane region" description="Helical" evidence="9">
    <location>
        <begin position="132"/>
        <end position="151"/>
    </location>
</feature>
<sequence>MSAPTNIGNRERRRSVLDVGGPNSINQFASSFKRAQTYMTIDVDNEAFDLSPRSSVVDDALLATPAPQYDSVLTGRVSPAPLRGIDSIQSFHFPGAPTDVERDGFVHRRASMASVKSTFREITGDSTAPQTIFNSINVMVGIGILSLPLGLKYCGWVYGVILLTLSALTTRYTAVLIGRILAKHDGIYSYGELAKFCYGTKGQYVVSLIFCFDLVGACVSLILLFADSLTILVPSVSSTSFKIIVCAISFVVSFLPFSILSFLSVIGIICTSSIVVLVTVCGLFFGGISAPGSLLAPEVTNTWPLDYTNILLGLGIFMAPWGGHAVFPELFRDMRHPHKYTHCVNVTFLFSYGVDIWLAVVGFLMFGVNVAEEITQNLMLTTKYPAWVPTVIAVLMGLLPLSKAPLMTKPILTAAEQVLGIDKQILALKNQAELKRALFKVFIQQLLLKVLIFAMFYTISITVTSFGKMMAFLGSAICFTICITLPLMFYRHIFYAELSQIERLGLAAGITLSTVCCVFGSYAAICF</sequence>
<evidence type="ECO:0000256" key="1">
    <source>
        <dbReference type="ARBA" id="ARBA00004141"/>
    </source>
</evidence>
<proteinExistence type="inferred from homology"/>
<dbReference type="PANTHER" id="PTHR22950:SF692">
    <property type="entry name" value="TRANSMEMBRANE AMINO ACID TRANSPORTER FAMILY PROTEIN"/>
    <property type="match status" value="1"/>
</dbReference>
<dbReference type="EMBL" id="KV454432">
    <property type="protein sequence ID" value="ODQ79473.1"/>
    <property type="molecule type" value="Genomic_DNA"/>
</dbReference>
<feature type="transmembrane region" description="Helical" evidence="9">
    <location>
        <begin position="343"/>
        <end position="364"/>
    </location>
</feature>
<keyword evidence="7 9" id="KW-0472">Membrane</keyword>
<dbReference type="GO" id="GO:0005774">
    <property type="term" value="C:vacuolar membrane"/>
    <property type="evidence" value="ECO:0007669"/>
    <property type="project" value="TreeGrafter"/>
</dbReference>
<evidence type="ECO:0000256" key="5">
    <source>
        <dbReference type="ARBA" id="ARBA00022970"/>
    </source>
</evidence>
<dbReference type="Proteomes" id="UP000094336">
    <property type="component" value="Unassembled WGS sequence"/>
</dbReference>
<keyword evidence="12" id="KW-1185">Reference proteome</keyword>
<comment type="subcellular location">
    <subcellularLocation>
        <location evidence="1">Membrane</location>
        <topology evidence="1">Multi-pass membrane protein</topology>
    </subcellularLocation>
</comment>
<dbReference type="RefSeq" id="XP_018984801.1">
    <property type="nucleotide sequence ID" value="XM_019129049.1"/>
</dbReference>
<dbReference type="GeneID" id="30146902"/>
<feature type="transmembrane region" description="Helical" evidence="9">
    <location>
        <begin position="231"/>
        <end position="255"/>
    </location>
</feature>
<organism evidence="11 12">
    <name type="scientific">Babjeviella inositovora NRRL Y-12698</name>
    <dbReference type="NCBI Taxonomy" id="984486"/>
    <lineage>
        <taxon>Eukaryota</taxon>
        <taxon>Fungi</taxon>
        <taxon>Dikarya</taxon>
        <taxon>Ascomycota</taxon>
        <taxon>Saccharomycotina</taxon>
        <taxon>Pichiomycetes</taxon>
        <taxon>Serinales incertae sedis</taxon>
        <taxon>Babjeviella</taxon>
    </lineage>
</organism>
<evidence type="ECO:0000256" key="3">
    <source>
        <dbReference type="ARBA" id="ARBA00022448"/>
    </source>
</evidence>
<evidence type="ECO:0000256" key="7">
    <source>
        <dbReference type="ARBA" id="ARBA00023136"/>
    </source>
</evidence>
<reference evidence="12" key="1">
    <citation type="submission" date="2016-05" db="EMBL/GenBank/DDBJ databases">
        <title>Comparative genomics of biotechnologically important yeasts.</title>
        <authorList>
            <consortium name="DOE Joint Genome Institute"/>
            <person name="Riley R."/>
            <person name="Haridas S."/>
            <person name="Wolfe K.H."/>
            <person name="Lopes M.R."/>
            <person name="Hittinger C.T."/>
            <person name="Goker M."/>
            <person name="Salamov A."/>
            <person name="Wisecaver J."/>
            <person name="Long T.M."/>
            <person name="Aerts A.L."/>
            <person name="Barry K."/>
            <person name="Choi C."/>
            <person name="Clum A."/>
            <person name="Coughlan A.Y."/>
            <person name="Deshpande S."/>
            <person name="Douglass A.P."/>
            <person name="Hanson S.J."/>
            <person name="Klenk H.-P."/>
            <person name="Labutti K."/>
            <person name="Lapidus A."/>
            <person name="Lindquist E."/>
            <person name="Lipzen A."/>
            <person name="Meier-Kolthoff J.P."/>
            <person name="Ohm R.A."/>
            <person name="Otillar R.P."/>
            <person name="Pangilinan J."/>
            <person name="Peng Y."/>
            <person name="Rokas A."/>
            <person name="Rosa C.A."/>
            <person name="Scheuner C."/>
            <person name="Sibirny A.A."/>
            <person name="Slot J.C."/>
            <person name="Stielow J.B."/>
            <person name="Sun H."/>
            <person name="Kurtzman C.P."/>
            <person name="Blackwell M."/>
            <person name="Grigoriev I.V."/>
            <person name="Jeffries T.W."/>
        </authorList>
    </citation>
    <scope>NUCLEOTIDE SEQUENCE [LARGE SCALE GENOMIC DNA]</scope>
    <source>
        <strain evidence="12">NRRL Y-12698</strain>
    </source>
</reference>
<evidence type="ECO:0000256" key="4">
    <source>
        <dbReference type="ARBA" id="ARBA00022692"/>
    </source>
</evidence>
<evidence type="ECO:0000256" key="9">
    <source>
        <dbReference type="SAM" id="Phobius"/>
    </source>
</evidence>